<comment type="caution">
    <text evidence="9">The sequence shown here is derived from an EMBL/GenBank/DDBJ whole genome shotgun (WGS) entry which is preliminary data.</text>
</comment>
<dbReference type="EMBL" id="JBDIVE010000001">
    <property type="protein sequence ID" value="MEN3067432.1"/>
    <property type="molecule type" value="Genomic_DNA"/>
</dbReference>
<dbReference type="Gene3D" id="3.40.1050.10">
    <property type="entry name" value="Carbonic anhydrase"/>
    <property type="match status" value="1"/>
</dbReference>
<keyword evidence="4" id="KW-0479">Metal-binding</keyword>
<dbReference type="PROSITE" id="PS00704">
    <property type="entry name" value="PROK_CO2_ANHYDRASE_1"/>
    <property type="match status" value="1"/>
</dbReference>
<sequence>MKSPLNTLLQKNREWAAGVRERDPEFFERLRNQQSPEYLWIGCADSRVPANEITGLLPGEVFVHRNVANVVVHTDLNCLSAVQFAVDVLKVKHILVVGHYGCGGVKAALTNQRFGLVDNWIRHVQDVRDKFRTLLDNHAEIDTRVDRLCELNVVEQVLNVCETTVLRDAWARQQEVTVHGWIYGVGDGILRDLNVSVAKESETTESYTEAVRSLTARI</sequence>
<dbReference type="SMART" id="SM00947">
    <property type="entry name" value="Pro_CA"/>
    <property type="match status" value="1"/>
</dbReference>
<evidence type="ECO:0000256" key="1">
    <source>
        <dbReference type="ARBA" id="ARBA00001947"/>
    </source>
</evidence>
<evidence type="ECO:0000256" key="5">
    <source>
        <dbReference type="ARBA" id="ARBA00022833"/>
    </source>
</evidence>
<comment type="catalytic activity">
    <reaction evidence="7 8">
        <text>hydrogencarbonate + H(+) = CO2 + H2O</text>
        <dbReference type="Rhea" id="RHEA:10748"/>
        <dbReference type="ChEBI" id="CHEBI:15377"/>
        <dbReference type="ChEBI" id="CHEBI:15378"/>
        <dbReference type="ChEBI" id="CHEBI:16526"/>
        <dbReference type="ChEBI" id="CHEBI:17544"/>
        <dbReference type="EC" id="4.2.1.1"/>
    </reaction>
</comment>
<proteinExistence type="inferred from homology"/>
<evidence type="ECO:0000256" key="6">
    <source>
        <dbReference type="ARBA" id="ARBA00023239"/>
    </source>
</evidence>
<keyword evidence="10" id="KW-1185">Reference proteome</keyword>
<protein>
    <recommendedName>
        <fullName evidence="3 8">Carbonic anhydrase</fullName>
        <ecNumber evidence="3 8">4.2.1.1</ecNumber>
    </recommendedName>
    <alternativeName>
        <fullName evidence="8">Carbonate dehydratase</fullName>
    </alternativeName>
</protein>
<dbReference type="CDD" id="cd00883">
    <property type="entry name" value="beta_CA_cladeA"/>
    <property type="match status" value="1"/>
</dbReference>
<keyword evidence="6 8" id="KW-0456">Lyase</keyword>
<comment type="similarity">
    <text evidence="2 8">Belongs to the beta-class carbonic anhydrase family.</text>
</comment>
<dbReference type="NCBIfam" id="NF007756">
    <property type="entry name" value="PRK10437.1"/>
    <property type="match status" value="1"/>
</dbReference>
<reference evidence="9 10" key="1">
    <citation type="journal article" date="2018" name="Int. J. Syst. Evol. Microbiol.">
        <title>Uliginosibacterium sediminicola sp. nov., isolated from freshwater sediment.</title>
        <authorList>
            <person name="Hwang W.M."/>
            <person name="Kim S.M."/>
            <person name="Kang K."/>
            <person name="Ahn T.Y."/>
        </authorList>
    </citation>
    <scope>NUCLEOTIDE SEQUENCE [LARGE SCALE GENOMIC DNA]</scope>
    <source>
        <strain evidence="9 10">M1-21</strain>
    </source>
</reference>
<dbReference type="PANTHER" id="PTHR11002:SF76">
    <property type="entry name" value="CARBONIC ANHYDRASE"/>
    <property type="match status" value="1"/>
</dbReference>
<organism evidence="9 10">
    <name type="scientific">Uliginosibacterium sediminicola</name>
    <dbReference type="NCBI Taxonomy" id="2024550"/>
    <lineage>
        <taxon>Bacteria</taxon>
        <taxon>Pseudomonadati</taxon>
        <taxon>Pseudomonadota</taxon>
        <taxon>Betaproteobacteria</taxon>
        <taxon>Rhodocyclales</taxon>
        <taxon>Zoogloeaceae</taxon>
        <taxon>Uliginosibacterium</taxon>
    </lineage>
</organism>
<dbReference type="RefSeq" id="WP_345918197.1">
    <property type="nucleotide sequence ID" value="NZ_JBDIVE010000001.1"/>
</dbReference>
<evidence type="ECO:0000313" key="9">
    <source>
        <dbReference type="EMBL" id="MEN3067432.1"/>
    </source>
</evidence>
<dbReference type="PROSITE" id="PS00705">
    <property type="entry name" value="PROK_CO2_ANHYDRASE_2"/>
    <property type="match status" value="1"/>
</dbReference>
<evidence type="ECO:0000313" key="10">
    <source>
        <dbReference type="Proteomes" id="UP001410394"/>
    </source>
</evidence>
<dbReference type="Proteomes" id="UP001410394">
    <property type="component" value="Unassembled WGS sequence"/>
</dbReference>
<keyword evidence="5 8" id="KW-0862">Zinc</keyword>
<evidence type="ECO:0000256" key="7">
    <source>
        <dbReference type="ARBA" id="ARBA00048348"/>
    </source>
</evidence>
<dbReference type="PANTHER" id="PTHR11002">
    <property type="entry name" value="CARBONIC ANHYDRASE"/>
    <property type="match status" value="1"/>
</dbReference>
<dbReference type="InterPro" id="IPR015892">
    <property type="entry name" value="Carbonic_anhydrase_CS"/>
</dbReference>
<evidence type="ECO:0000256" key="3">
    <source>
        <dbReference type="ARBA" id="ARBA00012925"/>
    </source>
</evidence>
<dbReference type="SUPFAM" id="SSF53056">
    <property type="entry name" value="beta-carbonic anhydrase, cab"/>
    <property type="match status" value="1"/>
</dbReference>
<comment type="function">
    <text evidence="8">Reversible hydration of carbon dioxide.</text>
</comment>
<accession>A0ABU9YUQ7</accession>
<dbReference type="EC" id="4.2.1.1" evidence="3 8"/>
<evidence type="ECO:0000256" key="8">
    <source>
        <dbReference type="RuleBase" id="RU003956"/>
    </source>
</evidence>
<gene>
    <name evidence="9" type="primary">can</name>
    <name evidence="9" type="ORF">ABDB84_03005</name>
</gene>
<dbReference type="Pfam" id="PF00484">
    <property type="entry name" value="Pro_CA"/>
    <property type="match status" value="1"/>
</dbReference>
<evidence type="ECO:0000256" key="2">
    <source>
        <dbReference type="ARBA" id="ARBA00006217"/>
    </source>
</evidence>
<comment type="cofactor">
    <cofactor evidence="1">
        <name>Zn(2+)</name>
        <dbReference type="ChEBI" id="CHEBI:29105"/>
    </cofactor>
</comment>
<evidence type="ECO:0000256" key="4">
    <source>
        <dbReference type="ARBA" id="ARBA00022723"/>
    </source>
</evidence>
<name>A0ABU9YUQ7_9RHOO</name>
<dbReference type="InterPro" id="IPR001765">
    <property type="entry name" value="Carbonic_anhydrase"/>
</dbReference>
<dbReference type="InterPro" id="IPR036874">
    <property type="entry name" value="Carbonic_anhydrase_sf"/>
</dbReference>